<proteinExistence type="predicted"/>
<evidence type="ECO:0000313" key="4">
    <source>
        <dbReference type="EMBL" id="RUS89376.1"/>
    </source>
</evidence>
<keyword evidence="1" id="KW-0812">Transmembrane</keyword>
<comment type="caution">
    <text evidence="4">The sequence shown here is derived from an EMBL/GenBank/DDBJ whole genome shotgun (WGS) entry which is preliminary data.</text>
</comment>
<organism evidence="4 5">
    <name type="scientific">Elysia chlorotica</name>
    <name type="common">Eastern emerald elysia</name>
    <name type="synonym">Sea slug</name>
    <dbReference type="NCBI Taxonomy" id="188477"/>
    <lineage>
        <taxon>Eukaryota</taxon>
        <taxon>Metazoa</taxon>
        <taxon>Spiralia</taxon>
        <taxon>Lophotrochozoa</taxon>
        <taxon>Mollusca</taxon>
        <taxon>Gastropoda</taxon>
        <taxon>Heterobranchia</taxon>
        <taxon>Euthyneura</taxon>
        <taxon>Panpulmonata</taxon>
        <taxon>Sacoglossa</taxon>
        <taxon>Placobranchoidea</taxon>
        <taxon>Plakobranchidae</taxon>
        <taxon>Elysia</taxon>
    </lineage>
</organism>
<accession>A0A3S1CD12</accession>
<gene>
    <name evidence="4" type="ORF">EGW08_002896</name>
</gene>
<sequence>MKTILTNKRISIQTRKRVLQCYIEPILMYGCEAWTVSKQIEKKLKAIEMWFLRRMLRISWTEKKSNKEVLEEAQAKPSIINKVRKRQTTFFGHMMRREGLEHLVTTGMIDGKRSPGRQREKMADGMKEWLQISKVTEMMKLTREREIWRDMITNAMRHARSPVYSHVSDTILGLETIRTLGQQNAFLSQFDTLQDKHTSASLNKIHLDLNTIRK</sequence>
<dbReference type="PANTHER" id="PTHR47027">
    <property type="entry name" value="REVERSE TRANSCRIPTASE DOMAIN-CONTAINING PROTEIN"/>
    <property type="match status" value="1"/>
</dbReference>
<evidence type="ECO:0000256" key="2">
    <source>
        <dbReference type="ARBA" id="ARBA00022989"/>
    </source>
</evidence>
<dbReference type="STRING" id="188477.A0A3S1CD12"/>
<reference evidence="4 5" key="1">
    <citation type="submission" date="2019-01" db="EMBL/GenBank/DDBJ databases">
        <title>A draft genome assembly of the solar-powered sea slug Elysia chlorotica.</title>
        <authorList>
            <person name="Cai H."/>
            <person name="Li Q."/>
            <person name="Fang X."/>
            <person name="Li J."/>
            <person name="Curtis N.E."/>
            <person name="Altenburger A."/>
            <person name="Shibata T."/>
            <person name="Feng M."/>
            <person name="Maeda T."/>
            <person name="Schwartz J.A."/>
            <person name="Shigenobu S."/>
            <person name="Lundholm N."/>
            <person name="Nishiyama T."/>
            <person name="Yang H."/>
            <person name="Hasebe M."/>
            <person name="Li S."/>
            <person name="Pierce S.K."/>
            <person name="Wang J."/>
        </authorList>
    </citation>
    <scope>NUCLEOTIDE SEQUENCE [LARGE SCALE GENOMIC DNA]</scope>
    <source>
        <strain evidence="4">EC2010</strain>
        <tissue evidence="4">Whole organism of an adult</tissue>
    </source>
</reference>
<name>A0A3S1CD12_ELYCH</name>
<dbReference type="GO" id="GO:0016020">
    <property type="term" value="C:membrane"/>
    <property type="evidence" value="ECO:0007669"/>
    <property type="project" value="InterPro"/>
</dbReference>
<evidence type="ECO:0008006" key="6">
    <source>
        <dbReference type="Google" id="ProtNLM"/>
    </source>
</evidence>
<evidence type="ECO:0000256" key="3">
    <source>
        <dbReference type="ARBA" id="ARBA00023136"/>
    </source>
</evidence>
<keyword evidence="5" id="KW-1185">Reference proteome</keyword>
<dbReference type="GO" id="GO:0005524">
    <property type="term" value="F:ATP binding"/>
    <property type="evidence" value="ECO:0007669"/>
    <property type="project" value="InterPro"/>
</dbReference>
<dbReference type="Proteomes" id="UP000271974">
    <property type="component" value="Unassembled WGS sequence"/>
</dbReference>
<dbReference type="PANTHER" id="PTHR47027:SF25">
    <property type="entry name" value="REVERSE TRANSCRIPTASE DOMAIN-CONTAINING PROTEIN"/>
    <property type="match status" value="1"/>
</dbReference>
<evidence type="ECO:0000313" key="5">
    <source>
        <dbReference type="Proteomes" id="UP000271974"/>
    </source>
</evidence>
<evidence type="ECO:0000256" key="1">
    <source>
        <dbReference type="ARBA" id="ARBA00022692"/>
    </source>
</evidence>
<dbReference type="AlphaFoldDB" id="A0A3S1CD12"/>
<dbReference type="InterPro" id="IPR036640">
    <property type="entry name" value="ABC1_TM_sf"/>
</dbReference>
<keyword evidence="2" id="KW-1133">Transmembrane helix</keyword>
<protein>
    <recommendedName>
        <fullName evidence="6">Endonuclease-reverse transcriptase</fullName>
    </recommendedName>
</protein>
<dbReference type="OrthoDB" id="6922924at2759"/>
<dbReference type="Gene3D" id="1.20.1560.10">
    <property type="entry name" value="ABC transporter type 1, transmembrane domain"/>
    <property type="match status" value="1"/>
</dbReference>
<keyword evidence="3" id="KW-0472">Membrane</keyword>
<dbReference type="EMBL" id="RQTK01000058">
    <property type="protein sequence ID" value="RUS89376.1"/>
    <property type="molecule type" value="Genomic_DNA"/>
</dbReference>
<dbReference type="SUPFAM" id="SSF90123">
    <property type="entry name" value="ABC transporter transmembrane region"/>
    <property type="match status" value="1"/>
</dbReference>